<dbReference type="OrthoDB" id="2607607at2"/>
<gene>
    <name evidence="1" type="ORF">PPOP_0463</name>
</gene>
<dbReference type="AlphaFoldDB" id="M9L7V9"/>
<comment type="caution">
    <text evidence="1">The sequence shown here is derived from an EMBL/GenBank/DDBJ whole genome shotgun (WGS) entry which is preliminary data.</text>
</comment>
<sequence length="114" mass="13158">MYKNHYDPVKNRIDVKVIEINKNNVDNYIADYIKILESVKPGFVGMTDFSEGQLFTKDVAEKLAHLGQLSVDKGMRKWAYYTGSAISKLQMKRMFGEVVDAFEKREEAEAFLKN</sequence>
<dbReference type="RefSeq" id="WP_006284407.1">
    <property type="nucleotide sequence ID" value="NZ_BALG01000022.1"/>
</dbReference>
<reference evidence="1 2" key="1">
    <citation type="submission" date="2012-10" db="EMBL/GenBank/DDBJ databases">
        <title>Draft Genome Sequence of Paenibacillus popilliae ATCC 14706T.</title>
        <authorList>
            <person name="Iiyama K."/>
            <person name="Mori K."/>
            <person name="Mon H."/>
            <person name="Chieda Y."/>
            <person name="Lee J.M."/>
            <person name="Kusakabe T."/>
            <person name="Tashiro K."/>
            <person name="Asano S."/>
            <person name="Yasunaga-Aoki C."/>
            <person name="Shimizu S."/>
        </authorList>
    </citation>
    <scope>NUCLEOTIDE SEQUENCE [LARGE SCALE GENOMIC DNA]</scope>
    <source>
        <strain evidence="1 2">ATCC 14706</strain>
    </source>
</reference>
<name>M9L7V9_PAEPP</name>
<protein>
    <submittedName>
        <fullName evidence="1">FOG: WD40 repeat</fullName>
    </submittedName>
</protein>
<accession>M9L7V9</accession>
<evidence type="ECO:0000313" key="2">
    <source>
        <dbReference type="Proteomes" id="UP000029453"/>
    </source>
</evidence>
<evidence type="ECO:0000313" key="1">
    <source>
        <dbReference type="EMBL" id="GAC41122.1"/>
    </source>
</evidence>
<keyword evidence="2" id="KW-1185">Reference proteome</keyword>
<proteinExistence type="predicted"/>
<dbReference type="EMBL" id="BALG01000022">
    <property type="protein sequence ID" value="GAC41122.1"/>
    <property type="molecule type" value="Genomic_DNA"/>
</dbReference>
<organism evidence="1 2">
    <name type="scientific">Paenibacillus popilliae ATCC 14706</name>
    <dbReference type="NCBI Taxonomy" id="1212764"/>
    <lineage>
        <taxon>Bacteria</taxon>
        <taxon>Bacillati</taxon>
        <taxon>Bacillota</taxon>
        <taxon>Bacilli</taxon>
        <taxon>Bacillales</taxon>
        <taxon>Paenibacillaceae</taxon>
        <taxon>Paenibacillus</taxon>
    </lineage>
</organism>
<dbReference type="Proteomes" id="UP000029453">
    <property type="component" value="Unassembled WGS sequence"/>
</dbReference>